<gene>
    <name evidence="2" type="ORF">C8J24_0987</name>
</gene>
<proteinExistence type="predicted"/>
<dbReference type="EMBL" id="PZZN01000001">
    <property type="protein sequence ID" value="PTM47588.1"/>
    <property type="molecule type" value="Genomic_DNA"/>
</dbReference>
<feature type="compositionally biased region" description="Basic and acidic residues" evidence="1">
    <location>
        <begin position="1"/>
        <end position="13"/>
    </location>
</feature>
<keyword evidence="3" id="KW-1185">Reference proteome</keyword>
<comment type="caution">
    <text evidence="2">The sequence shown here is derived from an EMBL/GenBank/DDBJ whole genome shotgun (WGS) entry which is preliminary data.</text>
</comment>
<evidence type="ECO:0000256" key="1">
    <source>
        <dbReference type="SAM" id="MobiDB-lite"/>
    </source>
</evidence>
<evidence type="ECO:0000313" key="2">
    <source>
        <dbReference type="EMBL" id="PTM47588.1"/>
    </source>
</evidence>
<evidence type="ECO:0000313" key="3">
    <source>
        <dbReference type="Proteomes" id="UP000240996"/>
    </source>
</evidence>
<accession>A0A2T4YUV3</accession>
<feature type="region of interest" description="Disordered" evidence="1">
    <location>
        <begin position="1"/>
        <end position="59"/>
    </location>
</feature>
<dbReference type="AlphaFoldDB" id="A0A2T4YUV3"/>
<dbReference type="Proteomes" id="UP000240996">
    <property type="component" value="Unassembled WGS sequence"/>
</dbReference>
<name>A0A2T4YUV3_9SPHN</name>
<protein>
    <submittedName>
        <fullName evidence="2">Uncharacterized protein</fullName>
    </submittedName>
</protein>
<reference evidence="2 3" key="1">
    <citation type="submission" date="2018-04" db="EMBL/GenBank/DDBJ databases">
        <title>Genomic Encyclopedia of Type Strains, Phase III (KMG-III): the genomes of soil and plant-associated and newly described type strains.</title>
        <authorList>
            <person name="Whitman W."/>
        </authorList>
    </citation>
    <scope>NUCLEOTIDE SEQUENCE [LARGE SCALE GENOMIC DNA]</scope>
    <source>
        <strain evidence="2 3">NW12</strain>
    </source>
</reference>
<sequence>MFVEGRAKSRTLDRPAGGASANPADGFADGRPGLSPHPFVIPTKVGTQGTTRNARDPGS</sequence>
<organism evidence="2 3">
    <name type="scientific">Sphingomonas aerolata</name>
    <dbReference type="NCBI Taxonomy" id="185951"/>
    <lineage>
        <taxon>Bacteria</taxon>
        <taxon>Pseudomonadati</taxon>
        <taxon>Pseudomonadota</taxon>
        <taxon>Alphaproteobacteria</taxon>
        <taxon>Sphingomonadales</taxon>
        <taxon>Sphingomonadaceae</taxon>
        <taxon>Sphingomonas</taxon>
    </lineage>
</organism>